<feature type="compositionally biased region" description="Basic and acidic residues" evidence="5">
    <location>
        <begin position="694"/>
        <end position="706"/>
    </location>
</feature>
<keyword evidence="3" id="KW-0206">Cytoskeleton</keyword>
<feature type="compositionally biased region" description="Basic and acidic residues" evidence="5">
    <location>
        <begin position="117"/>
        <end position="134"/>
    </location>
</feature>
<dbReference type="EMBL" id="CAVMBE010000095">
    <property type="protein sequence ID" value="CAK4033829.1"/>
    <property type="molecule type" value="Genomic_DNA"/>
</dbReference>
<dbReference type="Proteomes" id="UP001296104">
    <property type="component" value="Unassembled WGS sequence"/>
</dbReference>
<evidence type="ECO:0000256" key="5">
    <source>
        <dbReference type="SAM" id="MobiDB-lite"/>
    </source>
</evidence>
<feature type="region of interest" description="Disordered" evidence="5">
    <location>
        <begin position="463"/>
        <end position="523"/>
    </location>
</feature>
<feature type="compositionally biased region" description="Acidic residues" evidence="5">
    <location>
        <begin position="633"/>
        <end position="643"/>
    </location>
</feature>
<feature type="domain" description="PPC89 centrosome localisation" evidence="7">
    <location>
        <begin position="364"/>
        <end position="422"/>
    </location>
</feature>
<feature type="compositionally biased region" description="Basic and acidic residues" evidence="5">
    <location>
        <begin position="352"/>
        <end position="362"/>
    </location>
</feature>
<evidence type="ECO:0008006" key="10">
    <source>
        <dbReference type="Google" id="ProtNLM"/>
    </source>
</evidence>
<dbReference type="InterPro" id="IPR051756">
    <property type="entry name" value="Centrosomal_MT-associated"/>
</dbReference>
<feature type="region of interest" description="Disordered" evidence="5">
    <location>
        <begin position="338"/>
        <end position="362"/>
    </location>
</feature>
<dbReference type="Gene3D" id="1.10.287.1490">
    <property type="match status" value="1"/>
</dbReference>
<feature type="region of interest" description="Disordered" evidence="5">
    <location>
        <begin position="662"/>
        <end position="764"/>
    </location>
</feature>
<organism evidence="8 9">
    <name type="scientific">Lecanosticta acicola</name>
    <dbReference type="NCBI Taxonomy" id="111012"/>
    <lineage>
        <taxon>Eukaryota</taxon>
        <taxon>Fungi</taxon>
        <taxon>Dikarya</taxon>
        <taxon>Ascomycota</taxon>
        <taxon>Pezizomycotina</taxon>
        <taxon>Dothideomycetes</taxon>
        <taxon>Dothideomycetidae</taxon>
        <taxon>Mycosphaerellales</taxon>
        <taxon>Mycosphaerellaceae</taxon>
        <taxon>Lecanosticta</taxon>
    </lineage>
</organism>
<evidence type="ECO:0000256" key="2">
    <source>
        <dbReference type="ARBA" id="ARBA00022490"/>
    </source>
</evidence>
<feature type="region of interest" description="Disordered" evidence="5">
    <location>
        <begin position="939"/>
        <end position="981"/>
    </location>
</feature>
<feature type="compositionally biased region" description="Polar residues" evidence="5">
    <location>
        <begin position="144"/>
        <end position="158"/>
    </location>
</feature>
<protein>
    <recommendedName>
        <fullName evidence="10">Cep57 centrosome microtubule-binding domain-containing protein</fullName>
    </recommendedName>
</protein>
<evidence type="ECO:0000256" key="4">
    <source>
        <dbReference type="SAM" id="Coils"/>
    </source>
</evidence>
<dbReference type="SUPFAM" id="SSF90257">
    <property type="entry name" value="Myosin rod fragments"/>
    <property type="match status" value="1"/>
</dbReference>
<feature type="compositionally biased region" description="Acidic residues" evidence="5">
    <location>
        <begin position="738"/>
        <end position="747"/>
    </location>
</feature>
<evidence type="ECO:0000259" key="6">
    <source>
        <dbReference type="Pfam" id="PF06657"/>
    </source>
</evidence>
<reference evidence="8" key="1">
    <citation type="submission" date="2023-11" db="EMBL/GenBank/DDBJ databases">
        <authorList>
            <person name="Alioto T."/>
            <person name="Alioto T."/>
            <person name="Gomez Garrido J."/>
        </authorList>
    </citation>
    <scope>NUCLEOTIDE SEQUENCE</scope>
</reference>
<feature type="region of interest" description="Disordered" evidence="5">
    <location>
        <begin position="552"/>
        <end position="643"/>
    </location>
</feature>
<dbReference type="PANTHER" id="PTHR19336:SF9">
    <property type="entry name" value="SPINDLE POLE BODY PROTEIN PPC89"/>
    <property type="match status" value="1"/>
</dbReference>
<evidence type="ECO:0000259" key="7">
    <source>
        <dbReference type="Pfam" id="PF14197"/>
    </source>
</evidence>
<dbReference type="InterPro" id="IPR025925">
    <property type="entry name" value="PPC89_CLD"/>
</dbReference>
<dbReference type="AlphaFoldDB" id="A0AAI8Z7E0"/>
<dbReference type="GO" id="GO:0008017">
    <property type="term" value="F:microtubule binding"/>
    <property type="evidence" value="ECO:0007669"/>
    <property type="project" value="InterPro"/>
</dbReference>
<feature type="compositionally biased region" description="Acidic residues" evidence="5">
    <location>
        <begin position="959"/>
        <end position="981"/>
    </location>
</feature>
<feature type="domain" description="Cep57 centrosome microtubule-binding" evidence="6">
    <location>
        <begin position="832"/>
        <end position="908"/>
    </location>
</feature>
<accession>A0AAI8Z7E0</accession>
<dbReference type="GO" id="GO:0005815">
    <property type="term" value="C:microtubule organizing center"/>
    <property type="evidence" value="ECO:0007669"/>
    <property type="project" value="UniProtKB-SubCell"/>
</dbReference>
<dbReference type="Pfam" id="PF06657">
    <property type="entry name" value="Cep57_MT_bd"/>
    <property type="match status" value="1"/>
</dbReference>
<proteinExistence type="predicted"/>
<comment type="caution">
    <text evidence="8">The sequence shown here is derived from an EMBL/GenBank/DDBJ whole genome shotgun (WGS) entry which is preliminary data.</text>
</comment>
<dbReference type="Pfam" id="PF14197">
    <property type="entry name" value="Cep57_CLD_2"/>
    <property type="match status" value="1"/>
</dbReference>
<dbReference type="InterPro" id="IPR024957">
    <property type="entry name" value="Cep57_MT-bd_dom"/>
</dbReference>
<evidence type="ECO:0000313" key="9">
    <source>
        <dbReference type="Proteomes" id="UP001296104"/>
    </source>
</evidence>
<name>A0AAI8Z7E0_9PEZI</name>
<keyword evidence="4" id="KW-0175">Coiled coil</keyword>
<feature type="compositionally biased region" description="Basic and acidic residues" evidence="5">
    <location>
        <begin position="501"/>
        <end position="513"/>
    </location>
</feature>
<evidence type="ECO:0000256" key="3">
    <source>
        <dbReference type="ARBA" id="ARBA00023212"/>
    </source>
</evidence>
<evidence type="ECO:0000313" key="8">
    <source>
        <dbReference type="EMBL" id="CAK4033829.1"/>
    </source>
</evidence>
<dbReference type="PANTHER" id="PTHR19336">
    <property type="entry name" value="UNCHARACTERIZED DUF1167"/>
    <property type="match status" value="1"/>
</dbReference>
<sequence length="981" mass="108799">MAAFRARMSGVLPNSIDNSPADDNVFTTATSFQHIIHSTPQRNMDDSGGRSLPLHYDQYPDSEASADMSIEIGRGVQNGTRQEQGDMSSDAIFSFGNDNSQYEIAGTPPVRARPNQRRADGQLRKEASVRRATESTKANDALKRNTSSGKQRAVSDNSPRLHFDDETEDIIQPTATFRVKSSRFSSGQHVSASYGGLPSRFTADGGLQFSQQTPRRQNAVSGVAESTTQSAKQSFMLPDLPNMTELISGVRMDGTPVFQRRTASRSRFTSASYRTQTQTHIPVNGVPIPEEEKAIVASLNMLHDRVAQLEMDKSEAQKRIEEYEGEIIDLRSQLHVASRRPDSALGSDDDTGETRGAREEKARLQAKVKALQDRLDRTERKVSVSEIAVTRVTRERDAMLAQIGSAYYQNEELVKENQSLRESHGDLQAENEDLKAELEELRNGNAKLHQQASLAKGTMNVARAPLERKRSVSKAGGPKASKPDREEAEQSGSWHTRQSRKKSDLSIHHKTESRSFPALDGENGVARKKDCMDSAFVNDLASRIEQEVRKYRDEAAARAQGPAQTQEQTLGAGNARSRSKSRTHKQAVNRELSIPRRPASAPSDVEFQEREATTELDLTRMSQRSHARNRAVDEDDSDRTELSDLDAEAVANLRRKLEEERRLARLSSKQQAATTHEDGTTRSATRQSLPRKSSLKDVTSRTDDGTHQFSLHGATMDDIVKGQKTVRVQSPHSSFDVMDPEAQDGADQDVSILSNTSRRRRRTASVEGMTSAFIIPDITMNASQALPAHVGNTCIQHDAQSCTLCTKDGKSVEIHMPIPVTDREEMGDVTNATIRPSQSPALALATVIKNLEDEVVHLKMQREGQNRLYNQHDPALSKRKRQNVKSEMDRLTELIEKRSDQVYALFDVVEGQKQAAEAARARGEEVDEMNDQDVEETLNSIGLDPAELSGRVGRKAPEGLEEMDGMSDESELPWEGLSDVE</sequence>
<keyword evidence="2" id="KW-0963">Cytoplasm</keyword>
<evidence type="ECO:0000256" key="1">
    <source>
        <dbReference type="ARBA" id="ARBA00004267"/>
    </source>
</evidence>
<feature type="coiled-coil region" evidence="4">
    <location>
        <begin position="848"/>
        <end position="901"/>
    </location>
</feature>
<gene>
    <name evidence="8" type="ORF">LECACI_7A008987</name>
</gene>
<feature type="compositionally biased region" description="Basic residues" evidence="5">
    <location>
        <begin position="577"/>
        <end position="587"/>
    </location>
</feature>
<feature type="compositionally biased region" description="Polar residues" evidence="5">
    <location>
        <begin position="681"/>
        <end position="691"/>
    </location>
</feature>
<feature type="compositionally biased region" description="Polar residues" evidence="5">
    <location>
        <begin position="562"/>
        <end position="571"/>
    </location>
</feature>
<keyword evidence="9" id="KW-1185">Reference proteome</keyword>
<feature type="region of interest" description="Disordered" evidence="5">
    <location>
        <begin position="98"/>
        <end position="161"/>
    </location>
</feature>
<comment type="subcellular location">
    <subcellularLocation>
        <location evidence="1">Cytoplasm</location>
        <location evidence="1">Cytoskeleton</location>
        <location evidence="1">Microtubule organizing center</location>
    </subcellularLocation>
</comment>